<sequence>MKTIGIVDRFEENLVIVELFDDFYLFPRGLFPEDISEGDVVSIDIEIDKESTSDRKKKMEEKLKKLIEKNE</sequence>
<dbReference type="Gene3D" id="6.20.120.50">
    <property type="match status" value="1"/>
</dbReference>
<dbReference type="AlphaFoldDB" id="A0A4Z0D8A8"/>
<dbReference type="RefSeq" id="WP_135270564.1">
    <property type="nucleotide sequence ID" value="NZ_SRIB01000003.1"/>
</dbReference>
<reference evidence="1 2" key="1">
    <citation type="submission" date="2019-03" db="EMBL/GenBank/DDBJ databases">
        <title>Draft genome sequence data and analysis of a Fermenting Bacterium, Soehngenia longevitae strain 1933PT, isolated from petroleum reservoir in Azerbaijan.</title>
        <authorList>
            <person name="Grouzdev D.S."/>
            <person name="Bidzhieva S.K."/>
            <person name="Sokolova D.S."/>
            <person name="Tourova T.P."/>
            <person name="Poltaraus A.B."/>
            <person name="Nazina T.N."/>
        </authorList>
    </citation>
    <scope>NUCLEOTIDE SEQUENCE [LARGE SCALE GENOMIC DNA]</scope>
    <source>
        <strain evidence="1 2">1933P</strain>
    </source>
</reference>
<dbReference type="Proteomes" id="UP000298381">
    <property type="component" value="Unassembled WGS sequence"/>
</dbReference>
<accession>A0A4Z0D8A8</accession>
<dbReference type="OrthoDB" id="164847at2"/>
<keyword evidence="2" id="KW-1185">Reference proteome</keyword>
<proteinExistence type="predicted"/>
<dbReference type="EMBL" id="SRIB01000003">
    <property type="protein sequence ID" value="TFZ41083.1"/>
    <property type="molecule type" value="Genomic_DNA"/>
</dbReference>
<gene>
    <name evidence="1" type="ORF">E4100_03015</name>
</gene>
<organism evidence="1 2">
    <name type="scientific">Soehngenia longivitae</name>
    <dbReference type="NCBI Taxonomy" id="2562294"/>
    <lineage>
        <taxon>Bacteria</taxon>
        <taxon>Bacillati</taxon>
        <taxon>Bacillota</taxon>
        <taxon>Tissierellia</taxon>
        <taxon>Tissierellales</taxon>
        <taxon>Tissierellaceae</taxon>
        <taxon>Soehngenia</taxon>
    </lineage>
</organism>
<dbReference type="InterPro" id="IPR021377">
    <property type="entry name" value="DUF3006"/>
</dbReference>
<name>A0A4Z0D8A8_9FIRM</name>
<evidence type="ECO:0000313" key="2">
    <source>
        <dbReference type="Proteomes" id="UP000298381"/>
    </source>
</evidence>
<dbReference type="Pfam" id="PF11213">
    <property type="entry name" value="DUF3006"/>
    <property type="match status" value="1"/>
</dbReference>
<evidence type="ECO:0000313" key="1">
    <source>
        <dbReference type="EMBL" id="TFZ41083.1"/>
    </source>
</evidence>
<comment type="caution">
    <text evidence="1">The sequence shown here is derived from an EMBL/GenBank/DDBJ whole genome shotgun (WGS) entry which is preliminary data.</text>
</comment>
<protein>
    <submittedName>
        <fullName evidence="1">DUF3006 domain-containing protein</fullName>
    </submittedName>
</protein>